<sequence>MKPGGETEGQKQVLDQVKQQDCETAFSIKITRLERTEIRNKNKKKLVRPKKGQVNKDLKLTYCCHFHKANKYS</sequence>
<evidence type="ECO:0000313" key="1">
    <source>
        <dbReference type="EMBL" id="OAO95227.1"/>
    </source>
</evidence>
<accession>A0A178UPG2</accession>
<gene>
    <name evidence="1" type="ordered locus">AXX17_At5g44880</name>
</gene>
<dbReference type="Proteomes" id="UP000078284">
    <property type="component" value="Chromosome 5"/>
</dbReference>
<organism evidence="1 2">
    <name type="scientific">Arabidopsis thaliana</name>
    <name type="common">Mouse-ear cress</name>
    <dbReference type="NCBI Taxonomy" id="3702"/>
    <lineage>
        <taxon>Eukaryota</taxon>
        <taxon>Viridiplantae</taxon>
        <taxon>Streptophyta</taxon>
        <taxon>Embryophyta</taxon>
        <taxon>Tracheophyta</taxon>
        <taxon>Spermatophyta</taxon>
        <taxon>Magnoliopsida</taxon>
        <taxon>eudicotyledons</taxon>
        <taxon>Gunneridae</taxon>
        <taxon>Pentapetalae</taxon>
        <taxon>rosids</taxon>
        <taxon>malvids</taxon>
        <taxon>Brassicales</taxon>
        <taxon>Brassicaceae</taxon>
        <taxon>Camelineae</taxon>
        <taxon>Arabidopsis</taxon>
    </lineage>
</organism>
<dbReference type="AlphaFoldDB" id="A0A178UPG2"/>
<name>A0A178UPG2_ARATH</name>
<proteinExistence type="predicted"/>
<dbReference type="EMBL" id="LUHQ01000005">
    <property type="protein sequence ID" value="OAO95227.1"/>
    <property type="molecule type" value="Genomic_DNA"/>
</dbReference>
<reference evidence="2" key="1">
    <citation type="journal article" date="2016" name="Proc. Natl. Acad. Sci. U.S.A.">
        <title>Chromosome-level assembly of Arabidopsis thaliana Ler reveals the extent of translocation and inversion polymorphisms.</title>
        <authorList>
            <person name="Zapata L."/>
            <person name="Ding J."/>
            <person name="Willing E.M."/>
            <person name="Hartwig B."/>
            <person name="Bezdan D."/>
            <person name="Jiao W.B."/>
            <person name="Patel V."/>
            <person name="Velikkakam James G."/>
            <person name="Koornneef M."/>
            <person name="Ossowski S."/>
            <person name="Schneeberger K."/>
        </authorList>
    </citation>
    <scope>NUCLEOTIDE SEQUENCE [LARGE SCALE GENOMIC DNA]</scope>
    <source>
        <strain evidence="2">cv. Landsberg erecta</strain>
    </source>
</reference>
<evidence type="ECO:0000313" key="2">
    <source>
        <dbReference type="Proteomes" id="UP000078284"/>
    </source>
</evidence>
<comment type="caution">
    <text evidence="1">The sequence shown here is derived from an EMBL/GenBank/DDBJ whole genome shotgun (WGS) entry which is preliminary data.</text>
</comment>
<protein>
    <submittedName>
        <fullName evidence="1">Uncharacterized protein</fullName>
    </submittedName>
</protein>